<dbReference type="AlphaFoldDB" id="A0A2Z2MZR3"/>
<dbReference type="GO" id="GO:0005886">
    <property type="term" value="C:plasma membrane"/>
    <property type="evidence" value="ECO:0007669"/>
    <property type="project" value="UniProtKB-SubCell"/>
</dbReference>
<evidence type="ECO:0000259" key="8">
    <source>
        <dbReference type="PROSITE" id="PS50928"/>
    </source>
</evidence>
<dbReference type="PANTHER" id="PTHR30465:SF0">
    <property type="entry name" value="OLIGOPEPTIDE TRANSPORT SYSTEM PERMEASE PROTEIN APPB"/>
    <property type="match status" value="1"/>
</dbReference>
<evidence type="ECO:0000256" key="4">
    <source>
        <dbReference type="ARBA" id="ARBA00022692"/>
    </source>
</evidence>
<keyword evidence="5 7" id="KW-1133">Transmembrane helix</keyword>
<proteinExistence type="inferred from homology"/>
<reference evidence="9 10" key="1">
    <citation type="submission" date="2016-04" db="EMBL/GenBank/DDBJ databases">
        <title>Complete genome sequence of Thermococcus radiotolerans type strain EJ2.</title>
        <authorList>
            <person name="Oger P.M."/>
        </authorList>
    </citation>
    <scope>NUCLEOTIDE SEQUENCE [LARGE SCALE GENOMIC DNA]</scope>
    <source>
        <strain evidence="9 10">EJ2</strain>
    </source>
</reference>
<keyword evidence="6 7" id="KW-0472">Membrane</keyword>
<dbReference type="InterPro" id="IPR035906">
    <property type="entry name" value="MetI-like_sf"/>
</dbReference>
<dbReference type="Proteomes" id="UP000250085">
    <property type="component" value="Chromosome"/>
</dbReference>
<evidence type="ECO:0000256" key="2">
    <source>
        <dbReference type="ARBA" id="ARBA00022448"/>
    </source>
</evidence>
<organism evidence="9 10">
    <name type="scientific">Thermococcus radiotolerans</name>
    <dbReference type="NCBI Taxonomy" id="187880"/>
    <lineage>
        <taxon>Archaea</taxon>
        <taxon>Methanobacteriati</taxon>
        <taxon>Methanobacteriota</taxon>
        <taxon>Thermococci</taxon>
        <taxon>Thermococcales</taxon>
        <taxon>Thermococcaceae</taxon>
        <taxon>Thermococcus</taxon>
    </lineage>
</organism>
<keyword evidence="10" id="KW-1185">Reference proteome</keyword>
<dbReference type="Pfam" id="PF00528">
    <property type="entry name" value="BPD_transp_1"/>
    <property type="match status" value="1"/>
</dbReference>
<evidence type="ECO:0000256" key="5">
    <source>
        <dbReference type="ARBA" id="ARBA00022989"/>
    </source>
</evidence>
<feature type="transmembrane region" description="Helical" evidence="7">
    <location>
        <begin position="124"/>
        <end position="149"/>
    </location>
</feature>
<dbReference type="InterPro" id="IPR000515">
    <property type="entry name" value="MetI-like"/>
</dbReference>
<evidence type="ECO:0000256" key="3">
    <source>
        <dbReference type="ARBA" id="ARBA00022475"/>
    </source>
</evidence>
<dbReference type="KEGG" id="trl:A3L10_09215"/>
<evidence type="ECO:0000256" key="1">
    <source>
        <dbReference type="ARBA" id="ARBA00004651"/>
    </source>
</evidence>
<sequence>MSRAVKYIARNIGVLFLAIIITGMIIAGAEHRVWEWRSRHTFIQTRPFTLKEGLNKTAEYFKYSLSLFKEGESRKQFIEVYKISPEGAILTTMVVLALTMALVFVLGLYWGLKAGYNGKRSDRILTTLAPVFSAIPGWFWAIVLIWTVWWRTNLATIDYMTYIARARLNDELGIRTYLNALLIPVLTLTFANVVIYAFNVRTLVKKEMHEEHFFADVLKGLPDRKIMKKLLRTVLPSFLTFTSYNFLNLLINGMAVEKLFNVNGIGYVFATSAGRQYDYVWDPLRKIHIVDFTFVFKGELLFFVALVMAFLYFVNSSVMEILYLRLDPRVRQNVA</sequence>
<dbReference type="OrthoDB" id="44105at2157"/>
<feature type="transmembrane region" description="Helical" evidence="7">
    <location>
        <begin position="230"/>
        <end position="251"/>
    </location>
</feature>
<gene>
    <name evidence="9" type="ORF">A3L10_09215</name>
</gene>
<name>A0A2Z2MZR3_9EURY</name>
<dbReference type="GeneID" id="33329026"/>
<dbReference type="PANTHER" id="PTHR30465">
    <property type="entry name" value="INNER MEMBRANE ABC TRANSPORTER"/>
    <property type="match status" value="1"/>
</dbReference>
<keyword evidence="2 7" id="KW-0813">Transport</keyword>
<dbReference type="GO" id="GO:0055085">
    <property type="term" value="P:transmembrane transport"/>
    <property type="evidence" value="ECO:0007669"/>
    <property type="project" value="InterPro"/>
</dbReference>
<evidence type="ECO:0000256" key="7">
    <source>
        <dbReference type="RuleBase" id="RU363032"/>
    </source>
</evidence>
<dbReference type="SUPFAM" id="SSF161098">
    <property type="entry name" value="MetI-like"/>
    <property type="match status" value="1"/>
</dbReference>
<dbReference type="EMBL" id="CP015106">
    <property type="protein sequence ID" value="ASJ15298.1"/>
    <property type="molecule type" value="Genomic_DNA"/>
</dbReference>
<dbReference type="CDD" id="cd06261">
    <property type="entry name" value="TM_PBP2"/>
    <property type="match status" value="1"/>
</dbReference>
<feature type="transmembrane region" description="Helical" evidence="7">
    <location>
        <begin position="88"/>
        <end position="112"/>
    </location>
</feature>
<comment type="similarity">
    <text evidence="7">Belongs to the binding-protein-dependent transport system permease family.</text>
</comment>
<evidence type="ECO:0000313" key="9">
    <source>
        <dbReference type="EMBL" id="ASJ15298.1"/>
    </source>
</evidence>
<feature type="transmembrane region" description="Helical" evidence="7">
    <location>
        <begin position="300"/>
        <end position="323"/>
    </location>
</feature>
<protein>
    <submittedName>
        <fullName evidence="9">ABC transporter permease</fullName>
    </submittedName>
</protein>
<accession>A0A2Z2MZR3</accession>
<evidence type="ECO:0000313" key="10">
    <source>
        <dbReference type="Proteomes" id="UP000250085"/>
    </source>
</evidence>
<comment type="subcellular location">
    <subcellularLocation>
        <location evidence="1 7">Cell membrane</location>
        <topology evidence="1 7">Multi-pass membrane protein</topology>
    </subcellularLocation>
</comment>
<feature type="transmembrane region" description="Helical" evidence="7">
    <location>
        <begin position="177"/>
        <end position="198"/>
    </location>
</feature>
<evidence type="ECO:0000256" key="6">
    <source>
        <dbReference type="ARBA" id="ARBA00023136"/>
    </source>
</evidence>
<dbReference type="Gene3D" id="1.10.3720.10">
    <property type="entry name" value="MetI-like"/>
    <property type="match status" value="1"/>
</dbReference>
<feature type="transmembrane region" description="Helical" evidence="7">
    <location>
        <begin position="12"/>
        <end position="29"/>
    </location>
</feature>
<dbReference type="RefSeq" id="WP_088867335.1">
    <property type="nucleotide sequence ID" value="NZ_CP015106.1"/>
</dbReference>
<keyword evidence="3" id="KW-1003">Cell membrane</keyword>
<dbReference type="PROSITE" id="PS50928">
    <property type="entry name" value="ABC_TM1"/>
    <property type="match status" value="1"/>
</dbReference>
<keyword evidence="4 7" id="KW-0812">Transmembrane</keyword>
<feature type="domain" description="ABC transmembrane type-1" evidence="8">
    <location>
        <begin position="89"/>
        <end position="313"/>
    </location>
</feature>